<proteinExistence type="predicted"/>
<accession>A0A6J5R4U7</accession>
<dbReference type="EMBL" id="LR796500">
    <property type="protein sequence ID" value="CAB4149149.1"/>
    <property type="molecule type" value="Genomic_DNA"/>
</dbReference>
<sequence>MRVALIFKKCGIDSKFLKFYRHSVMTFSNRITALRYSHDDKFFLVEYFPIIVMYCHDFSPFFTYIQKTDTL</sequence>
<reference evidence="3" key="1">
    <citation type="submission" date="2020-05" db="EMBL/GenBank/DDBJ databases">
        <authorList>
            <person name="Chiriac C."/>
            <person name="Salcher M."/>
            <person name="Ghai R."/>
            <person name="Kavagutti S V."/>
        </authorList>
    </citation>
    <scope>NUCLEOTIDE SEQUENCE</scope>
</reference>
<protein>
    <submittedName>
        <fullName evidence="3">Uncharacterized protein</fullName>
    </submittedName>
</protein>
<evidence type="ECO:0000313" key="1">
    <source>
        <dbReference type="EMBL" id="CAB4149149.1"/>
    </source>
</evidence>
<organism evidence="3">
    <name type="scientific">uncultured Caudovirales phage</name>
    <dbReference type="NCBI Taxonomy" id="2100421"/>
    <lineage>
        <taxon>Viruses</taxon>
        <taxon>Duplodnaviria</taxon>
        <taxon>Heunggongvirae</taxon>
        <taxon>Uroviricota</taxon>
        <taxon>Caudoviricetes</taxon>
        <taxon>Peduoviridae</taxon>
        <taxon>Maltschvirus</taxon>
        <taxon>Maltschvirus maltsch</taxon>
    </lineage>
</organism>
<dbReference type="EMBL" id="LR796602">
    <property type="protein sequence ID" value="CAB4153716.1"/>
    <property type="molecule type" value="Genomic_DNA"/>
</dbReference>
<evidence type="ECO:0000313" key="3">
    <source>
        <dbReference type="EMBL" id="CAB4188621.1"/>
    </source>
</evidence>
<dbReference type="EMBL" id="LR797124">
    <property type="protein sequence ID" value="CAB4188621.1"/>
    <property type="molecule type" value="Genomic_DNA"/>
</dbReference>
<gene>
    <name evidence="3" type="ORF">UFOVP1178_44</name>
    <name evidence="1" type="ORF">UFOVP522_50</name>
    <name evidence="2" type="ORF">UFOVP624_21</name>
</gene>
<name>A0A6J5R4U7_9CAUD</name>
<evidence type="ECO:0000313" key="2">
    <source>
        <dbReference type="EMBL" id="CAB4153716.1"/>
    </source>
</evidence>